<reference evidence="6 7" key="1">
    <citation type="journal article" date="2014" name="Agronomy (Basel)">
        <title>A Draft Genome Sequence for Ensete ventricosum, the Drought-Tolerant Tree Against Hunger.</title>
        <authorList>
            <person name="Harrison J."/>
            <person name="Moore K.A."/>
            <person name="Paszkiewicz K."/>
            <person name="Jones T."/>
            <person name="Grant M."/>
            <person name="Ambacheew D."/>
            <person name="Muzemil S."/>
            <person name="Studholme D.J."/>
        </authorList>
    </citation>
    <scope>NUCLEOTIDE SEQUENCE [LARGE SCALE GENOMIC DNA]</scope>
</reference>
<gene>
    <name evidence="6" type="ORF">B296_00051245</name>
</gene>
<dbReference type="FunFam" id="1.20.5.170:FF:000020">
    <property type="entry name" value="BZIP transcription factor"/>
    <property type="match status" value="1"/>
</dbReference>
<dbReference type="Pfam" id="PF00170">
    <property type="entry name" value="bZIP_1"/>
    <property type="match status" value="1"/>
</dbReference>
<dbReference type="Proteomes" id="UP000287651">
    <property type="component" value="Unassembled WGS sequence"/>
</dbReference>
<evidence type="ECO:0000256" key="3">
    <source>
        <dbReference type="ARBA" id="ARBA00023125"/>
    </source>
</evidence>
<comment type="subcellular location">
    <subcellularLocation>
        <location evidence="1">Nucleus</location>
    </subcellularLocation>
</comment>
<dbReference type="PANTHER" id="PTHR45764">
    <property type="entry name" value="BZIP TRANSCRIPTION FACTOR 44"/>
    <property type="match status" value="1"/>
</dbReference>
<dbReference type="InterPro" id="IPR046347">
    <property type="entry name" value="bZIP_sf"/>
</dbReference>
<comment type="caution">
    <text evidence="6">The sequence shown here is derived from an EMBL/GenBank/DDBJ whole genome shotgun (WGS) entry which is preliminary data.</text>
</comment>
<dbReference type="AlphaFoldDB" id="A0A444FN89"/>
<evidence type="ECO:0000256" key="5">
    <source>
        <dbReference type="ARBA" id="ARBA00023242"/>
    </source>
</evidence>
<dbReference type="PROSITE" id="PS00036">
    <property type="entry name" value="BZIP_BASIC"/>
    <property type="match status" value="1"/>
</dbReference>
<protein>
    <submittedName>
        <fullName evidence="6">Uncharacterized protein</fullName>
    </submittedName>
</protein>
<dbReference type="InterPro" id="IPR045314">
    <property type="entry name" value="bZIP_plant_GBF1"/>
</dbReference>
<dbReference type="GO" id="GO:0005634">
    <property type="term" value="C:nucleus"/>
    <property type="evidence" value="ECO:0007669"/>
    <property type="project" value="UniProtKB-SubCell"/>
</dbReference>
<accession>A0A444FN89</accession>
<dbReference type="GO" id="GO:0045893">
    <property type="term" value="P:positive regulation of DNA-templated transcription"/>
    <property type="evidence" value="ECO:0007669"/>
    <property type="project" value="TreeGrafter"/>
</dbReference>
<dbReference type="SUPFAM" id="SSF57959">
    <property type="entry name" value="Leucine zipper domain"/>
    <property type="match status" value="1"/>
</dbReference>
<keyword evidence="3" id="KW-0238">DNA-binding</keyword>
<name>A0A444FN89_ENSVE</name>
<keyword evidence="4" id="KW-0804">Transcription</keyword>
<dbReference type="CDD" id="cd14702">
    <property type="entry name" value="bZIP_plant_GBF1"/>
    <property type="match status" value="1"/>
</dbReference>
<organism evidence="6 7">
    <name type="scientific">Ensete ventricosum</name>
    <name type="common">Abyssinian banana</name>
    <name type="synonym">Musa ensete</name>
    <dbReference type="NCBI Taxonomy" id="4639"/>
    <lineage>
        <taxon>Eukaryota</taxon>
        <taxon>Viridiplantae</taxon>
        <taxon>Streptophyta</taxon>
        <taxon>Embryophyta</taxon>
        <taxon>Tracheophyta</taxon>
        <taxon>Spermatophyta</taxon>
        <taxon>Magnoliopsida</taxon>
        <taxon>Liliopsida</taxon>
        <taxon>Zingiberales</taxon>
        <taxon>Musaceae</taxon>
        <taxon>Ensete</taxon>
    </lineage>
</organism>
<evidence type="ECO:0000256" key="4">
    <source>
        <dbReference type="ARBA" id="ARBA00023163"/>
    </source>
</evidence>
<proteinExistence type="predicted"/>
<evidence type="ECO:0000256" key="1">
    <source>
        <dbReference type="ARBA" id="ARBA00004123"/>
    </source>
</evidence>
<keyword evidence="2" id="KW-0805">Transcription regulation</keyword>
<sequence length="223" mass="24570">MHRSAVVIDLRNASILGWIPLEVIPATLSSRPRLRVPLAPPSASPPPSLNAAQRLCLSSLFSPPSHIPSLGILMLLLDAAFDVLDTSWFDADPAPSTADSAKPSPDEHRRLRRKISNRESARRCRMRKQRHLEELLAESARLRALNRDVASRVGDMSHRCLLFRQANHRLRVESAALSRRLDELRRLVLLRQVLMVAASPPVASHGGFGGVGCDQAWAASLIA</sequence>
<keyword evidence="5" id="KW-0539">Nucleus</keyword>
<dbReference type="PANTHER" id="PTHR45764:SF21">
    <property type="entry name" value="OS03G0770000 PROTEIN"/>
    <property type="match status" value="1"/>
</dbReference>
<evidence type="ECO:0000313" key="7">
    <source>
        <dbReference type="Proteomes" id="UP000287651"/>
    </source>
</evidence>
<dbReference type="GO" id="GO:0046982">
    <property type="term" value="F:protein heterodimerization activity"/>
    <property type="evidence" value="ECO:0007669"/>
    <property type="project" value="UniProtKB-ARBA"/>
</dbReference>
<dbReference type="GO" id="GO:0000976">
    <property type="term" value="F:transcription cis-regulatory region binding"/>
    <property type="evidence" value="ECO:0007669"/>
    <property type="project" value="TreeGrafter"/>
</dbReference>
<dbReference type="EMBL" id="AMZH03023099">
    <property type="protein sequence ID" value="RRT36811.1"/>
    <property type="molecule type" value="Genomic_DNA"/>
</dbReference>
<dbReference type="GO" id="GO:0003700">
    <property type="term" value="F:DNA-binding transcription factor activity"/>
    <property type="evidence" value="ECO:0007669"/>
    <property type="project" value="InterPro"/>
</dbReference>
<evidence type="ECO:0000256" key="2">
    <source>
        <dbReference type="ARBA" id="ARBA00023015"/>
    </source>
</evidence>
<dbReference type="PROSITE" id="PS50217">
    <property type="entry name" value="BZIP"/>
    <property type="match status" value="1"/>
</dbReference>
<dbReference type="Gene3D" id="1.20.5.170">
    <property type="match status" value="1"/>
</dbReference>
<dbReference type="InterPro" id="IPR004827">
    <property type="entry name" value="bZIP"/>
</dbReference>
<evidence type="ECO:0000313" key="6">
    <source>
        <dbReference type="EMBL" id="RRT36811.1"/>
    </source>
</evidence>
<dbReference type="SMART" id="SM00338">
    <property type="entry name" value="BRLZ"/>
    <property type="match status" value="1"/>
</dbReference>